<name>A0A1Z1WSK4_9ACTN</name>
<evidence type="ECO:0000256" key="1">
    <source>
        <dbReference type="SAM" id="MobiDB-lite"/>
    </source>
</evidence>
<evidence type="ECO:0000313" key="3">
    <source>
        <dbReference type="Proteomes" id="UP000195880"/>
    </source>
</evidence>
<organism evidence="2 3">
    <name type="scientific">Streptomyces alboflavus</name>
    <dbReference type="NCBI Taxonomy" id="67267"/>
    <lineage>
        <taxon>Bacteria</taxon>
        <taxon>Bacillati</taxon>
        <taxon>Actinomycetota</taxon>
        <taxon>Actinomycetes</taxon>
        <taxon>Kitasatosporales</taxon>
        <taxon>Streptomycetaceae</taxon>
        <taxon>Streptomyces</taxon>
    </lineage>
</organism>
<dbReference type="AlphaFoldDB" id="A0A1Z1WSK4"/>
<feature type="region of interest" description="Disordered" evidence="1">
    <location>
        <begin position="25"/>
        <end position="76"/>
    </location>
</feature>
<accession>A0A1Z1WSK4</accession>
<sequence length="76" mass="7843">MSAGSRVVATATTSVTAPAIVSQACQSNHVDSTPPANDRPRRPTGMNVPQMASADVSRLPLPRPNSRTGATITTIT</sequence>
<reference evidence="2 3" key="1">
    <citation type="submission" date="2017-05" db="EMBL/GenBank/DDBJ databases">
        <title>Streptomyces alboflavus Genome sequencing and assembly.</title>
        <authorList>
            <person name="Wang Y."/>
            <person name="Du B."/>
            <person name="Ding Y."/>
            <person name="Liu H."/>
            <person name="Hou Q."/>
            <person name="Liu K."/>
            <person name="Wang C."/>
            <person name="Yao L."/>
        </authorList>
    </citation>
    <scope>NUCLEOTIDE SEQUENCE [LARGE SCALE GENOMIC DNA]</scope>
    <source>
        <strain evidence="2 3">MDJK44</strain>
    </source>
</reference>
<dbReference type="Proteomes" id="UP000195880">
    <property type="component" value="Chromosome"/>
</dbReference>
<keyword evidence="3" id="KW-1185">Reference proteome</keyword>
<dbReference type="KEGG" id="salf:SMD44_08789"/>
<dbReference type="EMBL" id="CP021748">
    <property type="protein sequence ID" value="ARX89302.1"/>
    <property type="molecule type" value="Genomic_DNA"/>
</dbReference>
<feature type="compositionally biased region" description="Polar residues" evidence="1">
    <location>
        <begin position="65"/>
        <end position="76"/>
    </location>
</feature>
<gene>
    <name evidence="2" type="ORF">SMD44_08789</name>
</gene>
<evidence type="ECO:0000313" key="2">
    <source>
        <dbReference type="EMBL" id="ARX89302.1"/>
    </source>
</evidence>
<dbReference type="PROSITE" id="PS51257">
    <property type="entry name" value="PROKAR_LIPOPROTEIN"/>
    <property type="match status" value="1"/>
</dbReference>
<proteinExistence type="predicted"/>
<feature type="compositionally biased region" description="Polar residues" evidence="1">
    <location>
        <begin position="25"/>
        <end position="35"/>
    </location>
</feature>
<protein>
    <submittedName>
        <fullName evidence="2">Uncharacterized protein</fullName>
    </submittedName>
</protein>